<dbReference type="AlphaFoldDB" id="V9EYE7"/>
<dbReference type="HOGENOM" id="CLU_3280732_0_0_1"/>
<feature type="region of interest" description="Disordered" evidence="1">
    <location>
        <begin position="1"/>
        <end position="41"/>
    </location>
</feature>
<comment type="caution">
    <text evidence="2">The sequence shown here is derived from an EMBL/GenBank/DDBJ whole genome shotgun (WGS) entry which is preliminary data.</text>
</comment>
<evidence type="ECO:0000256" key="1">
    <source>
        <dbReference type="SAM" id="MobiDB-lite"/>
    </source>
</evidence>
<evidence type="ECO:0000313" key="3">
    <source>
        <dbReference type="Proteomes" id="UP000018721"/>
    </source>
</evidence>
<keyword evidence="3" id="KW-1185">Reference proteome</keyword>
<feature type="compositionally biased region" description="Polar residues" evidence="1">
    <location>
        <begin position="16"/>
        <end position="25"/>
    </location>
</feature>
<name>V9EYE7_PHYNI</name>
<accession>V9EYE7</accession>
<protein>
    <submittedName>
        <fullName evidence="2">Uncharacterized protein</fullName>
    </submittedName>
</protein>
<dbReference type="Proteomes" id="UP000018721">
    <property type="component" value="Unassembled WGS sequence"/>
</dbReference>
<dbReference type="EMBL" id="ANIZ01002023">
    <property type="protein sequence ID" value="ETI43102.1"/>
    <property type="molecule type" value="Genomic_DNA"/>
</dbReference>
<evidence type="ECO:0000313" key="2">
    <source>
        <dbReference type="EMBL" id="ETI43102.1"/>
    </source>
</evidence>
<feature type="compositionally biased region" description="Basic and acidic residues" evidence="1">
    <location>
        <begin position="28"/>
        <end position="41"/>
    </location>
</feature>
<proteinExistence type="predicted"/>
<sequence length="41" mass="4579">MTSPAPCIAANKHELTNASSQSSAATPVKREEREFRCQFRK</sequence>
<organism evidence="2 3">
    <name type="scientific">Phytophthora nicotianae P1569</name>
    <dbReference type="NCBI Taxonomy" id="1317065"/>
    <lineage>
        <taxon>Eukaryota</taxon>
        <taxon>Sar</taxon>
        <taxon>Stramenopiles</taxon>
        <taxon>Oomycota</taxon>
        <taxon>Peronosporomycetes</taxon>
        <taxon>Peronosporales</taxon>
        <taxon>Peronosporaceae</taxon>
        <taxon>Phytophthora</taxon>
    </lineage>
</organism>
<gene>
    <name evidence="2" type="ORF">F443_11870</name>
</gene>
<reference evidence="2 3" key="1">
    <citation type="submission" date="2013-11" db="EMBL/GenBank/DDBJ databases">
        <title>The Genome Sequence of Phytophthora parasitica P1569.</title>
        <authorList>
            <consortium name="The Broad Institute Genomics Platform"/>
            <person name="Russ C."/>
            <person name="Tyler B."/>
            <person name="Panabieres F."/>
            <person name="Shan W."/>
            <person name="Tripathy S."/>
            <person name="Grunwald N."/>
            <person name="Machado M."/>
            <person name="Johnson C.S."/>
            <person name="Arredondo F."/>
            <person name="Hong C."/>
            <person name="Coffey M."/>
            <person name="Young S.K."/>
            <person name="Zeng Q."/>
            <person name="Gargeya S."/>
            <person name="Fitzgerald M."/>
            <person name="Abouelleil A."/>
            <person name="Alvarado L."/>
            <person name="Chapman S.B."/>
            <person name="Gainer-Dewar J."/>
            <person name="Goldberg J."/>
            <person name="Griggs A."/>
            <person name="Gujja S."/>
            <person name="Hansen M."/>
            <person name="Howarth C."/>
            <person name="Imamovic A."/>
            <person name="Ireland A."/>
            <person name="Larimer J."/>
            <person name="McCowan C."/>
            <person name="Murphy C."/>
            <person name="Pearson M."/>
            <person name="Poon T.W."/>
            <person name="Priest M."/>
            <person name="Roberts A."/>
            <person name="Saif S."/>
            <person name="Shea T."/>
            <person name="Sykes S."/>
            <person name="Wortman J."/>
            <person name="Nusbaum C."/>
            <person name="Birren B."/>
        </authorList>
    </citation>
    <scope>NUCLEOTIDE SEQUENCE [LARGE SCALE GENOMIC DNA]</scope>
    <source>
        <strain evidence="2 3">P1569</strain>
    </source>
</reference>